<name>A0A850H4A4_9SPHN</name>
<dbReference type="RefSeq" id="WP_176267705.1">
    <property type="nucleotide sequence ID" value="NZ_JABWGV010000003.1"/>
</dbReference>
<keyword evidence="1" id="KW-0732">Signal</keyword>
<organism evidence="3 4">
    <name type="scientific">Qipengyuania atrilutea</name>
    <dbReference type="NCBI Taxonomy" id="2744473"/>
    <lineage>
        <taxon>Bacteria</taxon>
        <taxon>Pseudomonadati</taxon>
        <taxon>Pseudomonadota</taxon>
        <taxon>Alphaproteobacteria</taxon>
        <taxon>Sphingomonadales</taxon>
        <taxon>Erythrobacteraceae</taxon>
        <taxon>Qipengyuania</taxon>
    </lineage>
</organism>
<dbReference type="Gene3D" id="3.40.50.10610">
    <property type="entry name" value="ABC-type transport auxiliary lipoprotein component"/>
    <property type="match status" value="1"/>
</dbReference>
<dbReference type="Proteomes" id="UP000561438">
    <property type="component" value="Unassembled WGS sequence"/>
</dbReference>
<reference evidence="3 4" key="1">
    <citation type="submission" date="2020-06" db="EMBL/GenBank/DDBJ databases">
        <title>Altererythrobacter sp. HHU K3-1.</title>
        <authorList>
            <person name="Zhang D."/>
            <person name="Xue H."/>
        </authorList>
    </citation>
    <scope>NUCLEOTIDE SEQUENCE [LARGE SCALE GENOMIC DNA]</scope>
    <source>
        <strain evidence="3 4">HHU K3-1</strain>
    </source>
</reference>
<dbReference type="AlphaFoldDB" id="A0A850H4A4"/>
<feature type="signal peptide" evidence="1">
    <location>
        <begin position="1"/>
        <end position="23"/>
    </location>
</feature>
<evidence type="ECO:0000313" key="3">
    <source>
        <dbReference type="EMBL" id="NVD45430.1"/>
    </source>
</evidence>
<dbReference type="Pfam" id="PF03886">
    <property type="entry name" value="ABC_trans_aux"/>
    <property type="match status" value="1"/>
</dbReference>
<keyword evidence="4" id="KW-1185">Reference proteome</keyword>
<dbReference type="PROSITE" id="PS51257">
    <property type="entry name" value="PROKAR_LIPOPROTEIN"/>
    <property type="match status" value="1"/>
</dbReference>
<protein>
    <submittedName>
        <fullName evidence="3">Membrane integrity-associated transporter subunit PqiC</fullName>
    </submittedName>
</protein>
<proteinExistence type="predicted"/>
<feature type="domain" description="ABC-type transport auxiliary lipoprotein component" evidence="2">
    <location>
        <begin position="39"/>
        <end position="191"/>
    </location>
</feature>
<evidence type="ECO:0000313" key="4">
    <source>
        <dbReference type="Proteomes" id="UP000561438"/>
    </source>
</evidence>
<evidence type="ECO:0000259" key="2">
    <source>
        <dbReference type="Pfam" id="PF03886"/>
    </source>
</evidence>
<feature type="chain" id="PRO_5032985664" evidence="1">
    <location>
        <begin position="24"/>
        <end position="195"/>
    </location>
</feature>
<accession>A0A850H4A4</accession>
<sequence length="195" mass="20778">MTRIFRKAFWLAPAALLAGCVSFGPDVPESLLTLTSEVSAPVGNPVAATEANSIAVYELAAPARLAQTRVPVQIDPSSIAYLKDAVWVERPARLFRRLLGETLRARGGLVVADDDEAALTATNSLAGTIVDFGYDAPSSSVVVRFDAVRKREGLPPETRRFESIVPGVLPEANPVGVALNQAANDVARQVADWAR</sequence>
<dbReference type="SUPFAM" id="SSF159594">
    <property type="entry name" value="XCC0632-like"/>
    <property type="match status" value="1"/>
</dbReference>
<gene>
    <name evidence="3" type="ORF">HUV48_10475</name>
</gene>
<comment type="caution">
    <text evidence="3">The sequence shown here is derived from an EMBL/GenBank/DDBJ whole genome shotgun (WGS) entry which is preliminary data.</text>
</comment>
<dbReference type="InterPro" id="IPR005586">
    <property type="entry name" value="ABC_trans_aux"/>
</dbReference>
<dbReference type="EMBL" id="JABWGV010000003">
    <property type="protein sequence ID" value="NVD45430.1"/>
    <property type="molecule type" value="Genomic_DNA"/>
</dbReference>
<evidence type="ECO:0000256" key="1">
    <source>
        <dbReference type="SAM" id="SignalP"/>
    </source>
</evidence>